<proteinExistence type="inferred from homology"/>
<dbReference type="EMBL" id="UINC01066622">
    <property type="protein sequence ID" value="SVB97525.1"/>
    <property type="molecule type" value="Genomic_DNA"/>
</dbReference>
<dbReference type="Pfam" id="PF05496">
    <property type="entry name" value="RuvB_N"/>
    <property type="match status" value="1"/>
</dbReference>
<dbReference type="GO" id="GO:0006281">
    <property type="term" value="P:DNA repair"/>
    <property type="evidence" value="ECO:0007669"/>
    <property type="project" value="InterPro"/>
</dbReference>
<dbReference type="SMART" id="SM00382">
    <property type="entry name" value="AAA"/>
    <property type="match status" value="1"/>
</dbReference>
<dbReference type="GO" id="GO:0003677">
    <property type="term" value="F:DNA binding"/>
    <property type="evidence" value="ECO:0007669"/>
    <property type="project" value="InterPro"/>
</dbReference>
<dbReference type="CDD" id="cd00009">
    <property type="entry name" value="AAA"/>
    <property type="match status" value="1"/>
</dbReference>
<evidence type="ECO:0000313" key="4">
    <source>
        <dbReference type="EMBL" id="SVB97525.1"/>
    </source>
</evidence>
<dbReference type="Gene3D" id="1.10.8.60">
    <property type="match status" value="1"/>
</dbReference>
<organism evidence="4">
    <name type="scientific">marine metagenome</name>
    <dbReference type="NCBI Taxonomy" id="408172"/>
    <lineage>
        <taxon>unclassified sequences</taxon>
        <taxon>metagenomes</taxon>
        <taxon>ecological metagenomes</taxon>
    </lineage>
</organism>
<protein>
    <recommendedName>
        <fullName evidence="3">AAA+ ATPase domain-containing protein</fullName>
    </recommendedName>
</protein>
<evidence type="ECO:0000259" key="3">
    <source>
        <dbReference type="SMART" id="SM00382"/>
    </source>
</evidence>
<evidence type="ECO:0000256" key="2">
    <source>
        <dbReference type="ARBA" id="ARBA00022840"/>
    </source>
</evidence>
<dbReference type="InterPro" id="IPR027417">
    <property type="entry name" value="P-loop_NTPase"/>
</dbReference>
<name>A0A382IDT1_9ZZZZ</name>
<dbReference type="AlphaFoldDB" id="A0A382IDT1"/>
<dbReference type="InterPro" id="IPR004605">
    <property type="entry name" value="DNA_helicase_Holl-junc_RuvB"/>
</dbReference>
<dbReference type="GO" id="GO:0005524">
    <property type="term" value="F:ATP binding"/>
    <property type="evidence" value="ECO:0007669"/>
    <property type="project" value="UniProtKB-KW"/>
</dbReference>
<feature type="non-terminal residue" evidence="4">
    <location>
        <position position="249"/>
    </location>
</feature>
<accession>A0A382IDT1</accession>
<dbReference type="PANTHER" id="PTHR42848:SF1">
    <property type="entry name" value="HOLLIDAY JUNCTION BRANCH MIGRATION COMPLEX SUBUNIT RUVB"/>
    <property type="match status" value="1"/>
</dbReference>
<keyword evidence="1" id="KW-0547">Nucleotide-binding</keyword>
<dbReference type="PANTHER" id="PTHR42848">
    <property type="match status" value="1"/>
</dbReference>
<dbReference type="InterPro" id="IPR008824">
    <property type="entry name" value="RuvB-like_N"/>
</dbReference>
<sequence length="249" mass="27863">MIESYKSTDQLTSPDKFEDDVLVEQSLRPSCFDDFVGQQETVENLKVYIEAASKRDEALDHVLLFGPPGLGKTTLAGIIAKEMNVNIKVSSGPVMERPGDLAGILTNFSKQDVFFIDEIHRLSSVVEEYLYSAMEDFTIDIMLDKGPNARSIQLNLNQFTLVGATTRLGNLTSPMRDRFGVVLRLDFYENKDLLEIITRSAQILEIKMQEDGAAEIAGRSRGTPRIANRILRRARDFAQIKSNGVITLD</sequence>
<dbReference type="GO" id="GO:0009378">
    <property type="term" value="F:four-way junction helicase activity"/>
    <property type="evidence" value="ECO:0007669"/>
    <property type="project" value="InterPro"/>
</dbReference>
<dbReference type="Pfam" id="PF17864">
    <property type="entry name" value="AAA_lid_4"/>
    <property type="match status" value="1"/>
</dbReference>
<dbReference type="Gene3D" id="3.40.50.300">
    <property type="entry name" value="P-loop containing nucleotide triphosphate hydrolases"/>
    <property type="match status" value="1"/>
</dbReference>
<dbReference type="GO" id="GO:0006310">
    <property type="term" value="P:DNA recombination"/>
    <property type="evidence" value="ECO:0007669"/>
    <property type="project" value="InterPro"/>
</dbReference>
<dbReference type="HAMAP" id="MF_00016">
    <property type="entry name" value="DNA_HJ_migration_RuvB"/>
    <property type="match status" value="1"/>
</dbReference>
<dbReference type="InterPro" id="IPR041445">
    <property type="entry name" value="AAA_lid_4"/>
</dbReference>
<feature type="domain" description="AAA+ ATPase" evidence="3">
    <location>
        <begin position="58"/>
        <end position="189"/>
    </location>
</feature>
<dbReference type="InterPro" id="IPR003593">
    <property type="entry name" value="AAA+_ATPase"/>
</dbReference>
<keyword evidence="2" id="KW-0067">ATP-binding</keyword>
<dbReference type="SUPFAM" id="SSF52540">
    <property type="entry name" value="P-loop containing nucleoside triphosphate hydrolases"/>
    <property type="match status" value="1"/>
</dbReference>
<gene>
    <name evidence="4" type="ORF">METZ01_LOCUS250379</name>
</gene>
<evidence type="ECO:0000256" key="1">
    <source>
        <dbReference type="ARBA" id="ARBA00022741"/>
    </source>
</evidence>
<dbReference type="NCBIfam" id="TIGR00635">
    <property type="entry name" value="ruvB"/>
    <property type="match status" value="1"/>
</dbReference>
<reference evidence="4" key="1">
    <citation type="submission" date="2018-05" db="EMBL/GenBank/DDBJ databases">
        <authorList>
            <person name="Lanie J.A."/>
            <person name="Ng W.-L."/>
            <person name="Kazmierczak K.M."/>
            <person name="Andrzejewski T.M."/>
            <person name="Davidsen T.M."/>
            <person name="Wayne K.J."/>
            <person name="Tettelin H."/>
            <person name="Glass J.I."/>
            <person name="Rusch D."/>
            <person name="Podicherti R."/>
            <person name="Tsui H.-C.T."/>
            <person name="Winkler M.E."/>
        </authorList>
    </citation>
    <scope>NUCLEOTIDE SEQUENCE</scope>
</reference>
<dbReference type="NCBIfam" id="NF000868">
    <property type="entry name" value="PRK00080.1"/>
    <property type="match status" value="1"/>
</dbReference>